<dbReference type="InterPro" id="IPR034690">
    <property type="entry name" value="Endolysin_T4_type"/>
</dbReference>
<evidence type="ECO:0000256" key="5">
    <source>
        <dbReference type="ARBA" id="ARBA00023295"/>
    </source>
</evidence>
<dbReference type="HAMAP" id="MF_04110">
    <property type="entry name" value="ENDOLYSIN_T4"/>
    <property type="match status" value="1"/>
</dbReference>
<organism evidence="8">
    <name type="scientific">Serratia marcescens</name>
    <dbReference type="NCBI Taxonomy" id="615"/>
    <lineage>
        <taxon>Bacteria</taxon>
        <taxon>Pseudomonadati</taxon>
        <taxon>Pseudomonadota</taxon>
        <taxon>Gammaproteobacteria</taxon>
        <taxon>Enterobacterales</taxon>
        <taxon>Yersiniaceae</taxon>
        <taxon>Serratia</taxon>
    </lineage>
</organism>
<dbReference type="GO" id="GO:0003796">
    <property type="term" value="F:lysozyme activity"/>
    <property type="evidence" value="ECO:0007669"/>
    <property type="project" value="UniProtKB-EC"/>
</dbReference>
<dbReference type="GO" id="GO:0009253">
    <property type="term" value="P:peptidoglycan catabolic process"/>
    <property type="evidence" value="ECO:0007669"/>
    <property type="project" value="InterPro"/>
</dbReference>
<keyword evidence="4 6" id="KW-0378">Hydrolase</keyword>
<dbReference type="EC" id="3.2.1.17" evidence="6"/>
<comment type="similarity">
    <text evidence="6">Belongs to the glycosyl hydrolase 24 family.</text>
</comment>
<dbReference type="InterPro" id="IPR023347">
    <property type="entry name" value="Lysozyme_dom_sf"/>
</dbReference>
<dbReference type="SUPFAM" id="SSF53955">
    <property type="entry name" value="Lysozyme-like"/>
    <property type="match status" value="1"/>
</dbReference>
<proteinExistence type="inferred from homology"/>
<feature type="chain" id="PRO_5008674967" description="Lysozyme" evidence="7">
    <location>
        <begin position="18"/>
        <end position="170"/>
    </location>
</feature>
<dbReference type="InterPro" id="IPR051018">
    <property type="entry name" value="Bacteriophage_GH24"/>
</dbReference>
<dbReference type="PANTHER" id="PTHR38107">
    <property type="match status" value="1"/>
</dbReference>
<keyword evidence="7" id="KW-0732">Signal</keyword>
<dbReference type="Gene3D" id="1.10.530.40">
    <property type="match status" value="1"/>
</dbReference>
<evidence type="ECO:0000313" key="8">
    <source>
        <dbReference type="EMBL" id="SAY41526.1"/>
    </source>
</evidence>
<feature type="signal peptide" evidence="7">
    <location>
        <begin position="1"/>
        <end position="17"/>
    </location>
</feature>
<dbReference type="Pfam" id="PF00959">
    <property type="entry name" value="Phage_lysozyme"/>
    <property type="match status" value="1"/>
</dbReference>
<evidence type="ECO:0000256" key="1">
    <source>
        <dbReference type="ARBA" id="ARBA00000632"/>
    </source>
</evidence>
<evidence type="ECO:0000256" key="2">
    <source>
        <dbReference type="ARBA" id="ARBA00022529"/>
    </source>
</evidence>
<keyword evidence="3 6" id="KW-0081">Bacteriolytic enzyme</keyword>
<evidence type="ECO:0000256" key="3">
    <source>
        <dbReference type="ARBA" id="ARBA00022638"/>
    </source>
</evidence>
<accession>A0A1C3H916</accession>
<dbReference type="AlphaFoldDB" id="A0A1C3H916"/>
<comment type="catalytic activity">
    <reaction evidence="1 6">
        <text>Hydrolysis of (1-&gt;4)-beta-linkages between N-acetylmuramic acid and N-acetyl-D-glucosamine residues in a peptidoglycan and between N-acetyl-D-glucosamine residues in chitodextrins.</text>
        <dbReference type="EC" id="3.2.1.17"/>
    </reaction>
</comment>
<name>A0A1C3H916_SERMA</name>
<dbReference type="GO" id="GO:0016998">
    <property type="term" value="P:cell wall macromolecule catabolic process"/>
    <property type="evidence" value="ECO:0007669"/>
    <property type="project" value="InterPro"/>
</dbReference>
<evidence type="ECO:0000256" key="6">
    <source>
        <dbReference type="RuleBase" id="RU003788"/>
    </source>
</evidence>
<evidence type="ECO:0000256" key="7">
    <source>
        <dbReference type="SAM" id="SignalP"/>
    </source>
</evidence>
<dbReference type="EMBL" id="LT575490">
    <property type="protein sequence ID" value="SAY41526.1"/>
    <property type="molecule type" value="Genomic_DNA"/>
</dbReference>
<dbReference type="InterPro" id="IPR002196">
    <property type="entry name" value="Glyco_hydro_24"/>
</dbReference>
<keyword evidence="2 6" id="KW-0929">Antimicrobial</keyword>
<gene>
    <name evidence="8" type="primary">rrrD_1</name>
    <name evidence="8" type="ORF">PWN146_00182</name>
</gene>
<protein>
    <recommendedName>
        <fullName evidence="6">Lysozyme</fullName>
        <ecNumber evidence="6">3.2.1.17</ecNumber>
    </recommendedName>
</protein>
<sequence length="170" mass="18623">MNSLAKRCSVAAILALAALLPQFNTLKTSEQGLRLIADFEGCRLSSYQCSAGIWTNGIGHTAGVKPDTIIDERQAAANLIEDVRTVERGIARCMDVDMPQQVYDAVSAFAFNVGVSAACHSTLATFIKRRQWRAACDQLPRWIYVNGVKSKGLERRRTAERALCLSAVPH</sequence>
<keyword evidence="5 6" id="KW-0326">Glycosidase</keyword>
<dbReference type="GO" id="GO:0031640">
    <property type="term" value="P:killing of cells of another organism"/>
    <property type="evidence" value="ECO:0007669"/>
    <property type="project" value="UniProtKB-KW"/>
</dbReference>
<reference evidence="8" key="1">
    <citation type="submission" date="2016-05" db="EMBL/GenBank/DDBJ databases">
        <authorList>
            <person name="Cock P.J.A."/>
            <person name="Cock P.J.A."/>
        </authorList>
    </citation>
    <scope>NUCLEOTIDE SEQUENCE</scope>
    <source>
        <strain evidence="8">PWN146_assembly</strain>
    </source>
</reference>
<dbReference type="InterPro" id="IPR023346">
    <property type="entry name" value="Lysozyme-like_dom_sf"/>
</dbReference>
<dbReference type="GO" id="GO:0042742">
    <property type="term" value="P:defense response to bacterium"/>
    <property type="evidence" value="ECO:0007669"/>
    <property type="project" value="UniProtKB-KW"/>
</dbReference>
<evidence type="ECO:0000256" key="4">
    <source>
        <dbReference type="ARBA" id="ARBA00022801"/>
    </source>
</evidence>
<dbReference type="CDD" id="cd16901">
    <property type="entry name" value="lyz_P1"/>
    <property type="match status" value="1"/>
</dbReference>
<dbReference type="PANTHER" id="PTHR38107:SF4">
    <property type="entry name" value="LYSOZYME"/>
    <property type="match status" value="1"/>
</dbReference>